<name>A0A0X3AMX5_9FLAO</name>
<organism evidence="10 11">
    <name type="scientific">Apibacter mensalis</name>
    <dbReference type="NCBI Taxonomy" id="1586267"/>
    <lineage>
        <taxon>Bacteria</taxon>
        <taxon>Pseudomonadati</taxon>
        <taxon>Bacteroidota</taxon>
        <taxon>Flavobacteriia</taxon>
        <taxon>Flavobacteriales</taxon>
        <taxon>Weeksellaceae</taxon>
        <taxon>Apibacter</taxon>
    </lineage>
</organism>
<keyword evidence="4 8" id="KW-0554">One-carbon metabolism</keyword>
<dbReference type="PANTHER" id="PTHR48069:SF3">
    <property type="entry name" value="DIHYDROFOLATE REDUCTASE"/>
    <property type="match status" value="1"/>
</dbReference>
<dbReference type="GO" id="GO:0050661">
    <property type="term" value="F:NADP binding"/>
    <property type="evidence" value="ECO:0007669"/>
    <property type="project" value="InterPro"/>
</dbReference>
<dbReference type="InterPro" id="IPR001796">
    <property type="entry name" value="DHFR_dom"/>
</dbReference>
<proteinExistence type="inferred from homology"/>
<evidence type="ECO:0000313" key="11">
    <source>
        <dbReference type="Proteomes" id="UP000182761"/>
    </source>
</evidence>
<accession>A0A0X3AMX5</accession>
<dbReference type="CDD" id="cd00209">
    <property type="entry name" value="DHFR"/>
    <property type="match status" value="1"/>
</dbReference>
<evidence type="ECO:0000256" key="6">
    <source>
        <dbReference type="ARBA" id="ARBA00023002"/>
    </source>
</evidence>
<dbReference type="Pfam" id="PF00186">
    <property type="entry name" value="DHFR_1"/>
    <property type="match status" value="1"/>
</dbReference>
<keyword evidence="11" id="KW-1185">Reference proteome</keyword>
<dbReference type="GO" id="GO:0046655">
    <property type="term" value="P:folic acid metabolic process"/>
    <property type="evidence" value="ECO:0007669"/>
    <property type="project" value="TreeGrafter"/>
</dbReference>
<dbReference type="AlphaFoldDB" id="A0A0X3AMX5"/>
<sequence length="163" mass="18873">MTIIAAIDENNAIGNDNQLLWHLPLDLKRFKSLTQNHVVVMGRKTFDSLGCPLPNRLNIVISSNADYKVPENVLLFNSLSEALESALSKDSNPYIIGGGTIYRQAFEYADTLEITLVHTRIEMTDTYFPKIDFSKWNKIFEEFHPKNNKHLYDFRFITYQKKI</sequence>
<gene>
    <name evidence="10" type="ORF">Ga0061079_102129</name>
</gene>
<dbReference type="PROSITE" id="PS51330">
    <property type="entry name" value="DHFR_2"/>
    <property type="match status" value="1"/>
</dbReference>
<evidence type="ECO:0000256" key="4">
    <source>
        <dbReference type="ARBA" id="ARBA00022563"/>
    </source>
</evidence>
<dbReference type="Proteomes" id="UP000182761">
    <property type="component" value="Unassembled WGS sequence"/>
</dbReference>
<comment type="similarity">
    <text evidence="2 8">Belongs to the dihydrofolate reductase family.</text>
</comment>
<keyword evidence="6 8" id="KW-0560">Oxidoreductase</keyword>
<protein>
    <recommendedName>
        <fullName evidence="3 8">Dihydrofolate reductase</fullName>
        <ecNumber evidence="3 8">1.5.1.3</ecNumber>
    </recommendedName>
</protein>
<evidence type="ECO:0000256" key="7">
    <source>
        <dbReference type="ARBA" id="ARBA00025067"/>
    </source>
</evidence>
<dbReference type="GO" id="GO:0004146">
    <property type="term" value="F:dihydrofolate reductase activity"/>
    <property type="evidence" value="ECO:0007669"/>
    <property type="project" value="UniProtKB-EC"/>
</dbReference>
<evidence type="ECO:0000256" key="3">
    <source>
        <dbReference type="ARBA" id="ARBA00012856"/>
    </source>
</evidence>
<dbReference type="EMBL" id="FCOR01000002">
    <property type="protein sequence ID" value="CVK15583.1"/>
    <property type="molecule type" value="Genomic_DNA"/>
</dbReference>
<dbReference type="EC" id="1.5.1.3" evidence="3 8"/>
<evidence type="ECO:0000256" key="8">
    <source>
        <dbReference type="PIRNR" id="PIRNR000194"/>
    </source>
</evidence>
<comment type="catalytic activity">
    <reaction evidence="8">
        <text>(6S)-5,6,7,8-tetrahydrofolate + NADP(+) = 7,8-dihydrofolate + NADPH + H(+)</text>
        <dbReference type="Rhea" id="RHEA:15009"/>
        <dbReference type="ChEBI" id="CHEBI:15378"/>
        <dbReference type="ChEBI" id="CHEBI:57451"/>
        <dbReference type="ChEBI" id="CHEBI:57453"/>
        <dbReference type="ChEBI" id="CHEBI:57783"/>
        <dbReference type="ChEBI" id="CHEBI:58349"/>
        <dbReference type="EC" id="1.5.1.3"/>
    </reaction>
</comment>
<dbReference type="GO" id="GO:0005829">
    <property type="term" value="C:cytosol"/>
    <property type="evidence" value="ECO:0007669"/>
    <property type="project" value="TreeGrafter"/>
</dbReference>
<dbReference type="GO" id="GO:0046654">
    <property type="term" value="P:tetrahydrofolate biosynthetic process"/>
    <property type="evidence" value="ECO:0007669"/>
    <property type="project" value="UniProtKB-UniPathway"/>
</dbReference>
<dbReference type="Gene3D" id="3.40.430.10">
    <property type="entry name" value="Dihydrofolate Reductase, subunit A"/>
    <property type="match status" value="1"/>
</dbReference>
<evidence type="ECO:0000313" key="10">
    <source>
        <dbReference type="EMBL" id="CVK15583.1"/>
    </source>
</evidence>
<dbReference type="InterPro" id="IPR024072">
    <property type="entry name" value="DHFR-like_dom_sf"/>
</dbReference>
<evidence type="ECO:0000256" key="2">
    <source>
        <dbReference type="ARBA" id="ARBA00009539"/>
    </source>
</evidence>
<dbReference type="InterPro" id="IPR012259">
    <property type="entry name" value="DHFR"/>
</dbReference>
<dbReference type="SUPFAM" id="SSF53597">
    <property type="entry name" value="Dihydrofolate reductase-like"/>
    <property type="match status" value="1"/>
</dbReference>
<evidence type="ECO:0000259" key="9">
    <source>
        <dbReference type="PROSITE" id="PS51330"/>
    </source>
</evidence>
<dbReference type="RefSeq" id="WP_055424812.1">
    <property type="nucleotide sequence ID" value="NZ_FCOR01000002.1"/>
</dbReference>
<evidence type="ECO:0000256" key="1">
    <source>
        <dbReference type="ARBA" id="ARBA00004903"/>
    </source>
</evidence>
<dbReference type="PANTHER" id="PTHR48069">
    <property type="entry name" value="DIHYDROFOLATE REDUCTASE"/>
    <property type="match status" value="1"/>
</dbReference>
<comment type="pathway">
    <text evidence="1 8">Cofactor biosynthesis; tetrahydrofolate biosynthesis; 5,6,7,8-tetrahydrofolate from 7,8-dihydrofolate: step 1/1.</text>
</comment>
<dbReference type="STRING" id="1586267.GCA_001418685_00408"/>
<dbReference type="GO" id="GO:0046452">
    <property type="term" value="P:dihydrofolate metabolic process"/>
    <property type="evidence" value="ECO:0007669"/>
    <property type="project" value="TreeGrafter"/>
</dbReference>
<comment type="function">
    <text evidence="7 8">Key enzyme in folate metabolism. Catalyzes an essential reaction for de novo glycine and purine synthesis, and for DNA precursor synthesis.</text>
</comment>
<reference evidence="10 11" key="1">
    <citation type="submission" date="2016-01" db="EMBL/GenBank/DDBJ databases">
        <authorList>
            <person name="McClelland M."/>
            <person name="Jain A."/>
            <person name="Saraogi P."/>
            <person name="Mendelson R."/>
            <person name="Westerman R."/>
            <person name="SanMiguel P."/>
            <person name="Csonka L."/>
        </authorList>
    </citation>
    <scope>NUCLEOTIDE SEQUENCE [LARGE SCALE GENOMIC DNA]</scope>
    <source>
        <strain evidence="10 11">R-53146</strain>
    </source>
</reference>
<dbReference type="GO" id="GO:0006730">
    <property type="term" value="P:one-carbon metabolic process"/>
    <property type="evidence" value="ECO:0007669"/>
    <property type="project" value="UniProtKB-KW"/>
</dbReference>
<dbReference type="OrthoDB" id="9804315at2"/>
<keyword evidence="5 8" id="KW-0521">NADP</keyword>
<dbReference type="PRINTS" id="PR00070">
    <property type="entry name" value="DHFR"/>
</dbReference>
<evidence type="ECO:0000256" key="5">
    <source>
        <dbReference type="ARBA" id="ARBA00022857"/>
    </source>
</evidence>
<dbReference type="UniPathway" id="UPA00077">
    <property type="reaction ID" value="UER00158"/>
</dbReference>
<dbReference type="PIRSF" id="PIRSF000194">
    <property type="entry name" value="DHFR"/>
    <property type="match status" value="1"/>
</dbReference>
<feature type="domain" description="DHFR" evidence="9">
    <location>
        <begin position="1"/>
        <end position="161"/>
    </location>
</feature>